<dbReference type="EMBL" id="CADCWK010000019">
    <property type="protein sequence ID" value="CAA9543514.1"/>
    <property type="molecule type" value="Genomic_DNA"/>
</dbReference>
<evidence type="ECO:0000313" key="1">
    <source>
        <dbReference type="EMBL" id="CAA9543514.1"/>
    </source>
</evidence>
<sequence length="50" mass="5641">MGAPDDHWIDHEFDGERLDGDLSDLVMEGCRFDRCTFHGVRLSEATIDGC</sequence>
<organism evidence="1">
    <name type="scientific">uncultured Thermomicrobiales bacterium</name>
    <dbReference type="NCBI Taxonomy" id="1645740"/>
    <lineage>
        <taxon>Bacteria</taxon>
        <taxon>Pseudomonadati</taxon>
        <taxon>Thermomicrobiota</taxon>
        <taxon>Thermomicrobia</taxon>
        <taxon>Thermomicrobiales</taxon>
        <taxon>environmental samples</taxon>
    </lineage>
</organism>
<dbReference type="Gene3D" id="2.160.20.80">
    <property type="entry name" value="E3 ubiquitin-protein ligase SopA"/>
    <property type="match status" value="1"/>
</dbReference>
<feature type="non-terminal residue" evidence="1">
    <location>
        <position position="50"/>
    </location>
</feature>
<protein>
    <recommendedName>
        <fullName evidence="2">Pentapeptide repeat family protein</fullName>
    </recommendedName>
</protein>
<evidence type="ECO:0008006" key="2">
    <source>
        <dbReference type="Google" id="ProtNLM"/>
    </source>
</evidence>
<dbReference type="AlphaFoldDB" id="A0A6J4U8J2"/>
<name>A0A6J4U8J2_9BACT</name>
<gene>
    <name evidence="1" type="ORF">AVDCRST_MAG33-244</name>
</gene>
<reference evidence="1" key="1">
    <citation type="submission" date="2020-02" db="EMBL/GenBank/DDBJ databases">
        <authorList>
            <person name="Meier V. D."/>
        </authorList>
    </citation>
    <scope>NUCLEOTIDE SEQUENCE</scope>
    <source>
        <strain evidence="1">AVDCRST_MAG33</strain>
    </source>
</reference>
<proteinExistence type="predicted"/>
<dbReference type="SUPFAM" id="SSF141571">
    <property type="entry name" value="Pentapeptide repeat-like"/>
    <property type="match status" value="1"/>
</dbReference>
<accession>A0A6J4U8J2</accession>